<dbReference type="KEGG" id="adu:107478988"/>
<dbReference type="OrthoDB" id="1413674at2759"/>
<proteinExistence type="predicted"/>
<keyword evidence="1" id="KW-0472">Membrane</keyword>
<dbReference type="GeneID" id="107478988"/>
<feature type="transmembrane region" description="Helical" evidence="1">
    <location>
        <begin position="12"/>
        <end position="33"/>
    </location>
</feature>
<keyword evidence="1" id="KW-1133">Transmembrane helix</keyword>
<evidence type="ECO:0000313" key="3">
    <source>
        <dbReference type="RefSeq" id="XP_015954628.1"/>
    </source>
</evidence>
<dbReference type="AlphaFoldDB" id="A0A6P4CQA2"/>
<sequence length="156" mass="18007">MSFSSPSSQTRTYWSMFSSSWTIVTFVLVMSMMTTTCISAETRETSFIEHCIRMKIISPPPVAKRYQRMVDFGRIVCRDQFRIVWFSIRSTGKLPKHYLEALCNIYNDDQKKLNGYVKDNFVGSDPQKLIGGETCATIREYKKKLLKAPPPSLKKL</sequence>
<organism evidence="2 3">
    <name type="scientific">Arachis duranensis</name>
    <name type="common">Wild peanut</name>
    <dbReference type="NCBI Taxonomy" id="130453"/>
    <lineage>
        <taxon>Eukaryota</taxon>
        <taxon>Viridiplantae</taxon>
        <taxon>Streptophyta</taxon>
        <taxon>Embryophyta</taxon>
        <taxon>Tracheophyta</taxon>
        <taxon>Spermatophyta</taxon>
        <taxon>Magnoliopsida</taxon>
        <taxon>eudicotyledons</taxon>
        <taxon>Gunneridae</taxon>
        <taxon>Pentapetalae</taxon>
        <taxon>rosids</taxon>
        <taxon>fabids</taxon>
        <taxon>Fabales</taxon>
        <taxon>Fabaceae</taxon>
        <taxon>Papilionoideae</taxon>
        <taxon>50 kb inversion clade</taxon>
        <taxon>dalbergioids sensu lato</taxon>
        <taxon>Dalbergieae</taxon>
        <taxon>Pterocarpus clade</taxon>
        <taxon>Arachis</taxon>
    </lineage>
</organism>
<protein>
    <submittedName>
        <fullName evidence="3">Uncharacterized protein LOC107478988</fullName>
    </submittedName>
</protein>
<reference evidence="2" key="1">
    <citation type="journal article" date="2016" name="Nat. Genet.">
        <title>The genome sequences of Arachis duranensis and Arachis ipaensis, the diploid ancestors of cultivated peanut.</title>
        <authorList>
            <person name="Bertioli D.J."/>
            <person name="Cannon S.B."/>
            <person name="Froenicke L."/>
            <person name="Huang G."/>
            <person name="Farmer A.D."/>
            <person name="Cannon E.K."/>
            <person name="Liu X."/>
            <person name="Gao D."/>
            <person name="Clevenger J."/>
            <person name="Dash S."/>
            <person name="Ren L."/>
            <person name="Moretzsohn M.C."/>
            <person name="Shirasawa K."/>
            <person name="Huang W."/>
            <person name="Vidigal B."/>
            <person name="Abernathy B."/>
            <person name="Chu Y."/>
            <person name="Niederhuth C.E."/>
            <person name="Umale P."/>
            <person name="Araujo A.C."/>
            <person name="Kozik A."/>
            <person name="Kim K.D."/>
            <person name="Burow M.D."/>
            <person name="Varshney R.K."/>
            <person name="Wang X."/>
            <person name="Zhang X."/>
            <person name="Barkley N."/>
            <person name="Guimaraes P.M."/>
            <person name="Isobe S."/>
            <person name="Guo B."/>
            <person name="Liao B."/>
            <person name="Stalker H.T."/>
            <person name="Schmitz R.J."/>
            <person name="Scheffler B.E."/>
            <person name="Leal-Bertioli S.C."/>
            <person name="Xun X."/>
            <person name="Jackson S.A."/>
            <person name="Michelmore R."/>
            <person name="Ozias-Akins P."/>
        </authorList>
    </citation>
    <scope>NUCLEOTIDE SEQUENCE [LARGE SCALE GENOMIC DNA]</scope>
    <source>
        <strain evidence="2">cv. V14167</strain>
    </source>
</reference>
<evidence type="ECO:0000256" key="1">
    <source>
        <dbReference type="SAM" id="Phobius"/>
    </source>
</evidence>
<dbReference type="Proteomes" id="UP000515211">
    <property type="component" value="Chromosome 3"/>
</dbReference>
<name>A0A6P4CQA2_ARADU</name>
<dbReference type="RefSeq" id="XP_015954628.1">
    <property type="nucleotide sequence ID" value="XM_016099142.1"/>
</dbReference>
<keyword evidence="2" id="KW-1185">Reference proteome</keyword>
<reference evidence="3" key="2">
    <citation type="submission" date="2025-08" db="UniProtKB">
        <authorList>
            <consortium name="RefSeq"/>
        </authorList>
    </citation>
    <scope>IDENTIFICATION</scope>
    <source>
        <tissue evidence="3">Whole plant</tissue>
    </source>
</reference>
<accession>A0A6P4CQA2</accession>
<evidence type="ECO:0000313" key="2">
    <source>
        <dbReference type="Proteomes" id="UP000515211"/>
    </source>
</evidence>
<keyword evidence="1" id="KW-0812">Transmembrane</keyword>
<gene>
    <name evidence="3" type="primary">LOC107478988</name>
</gene>